<evidence type="ECO:0000313" key="2">
    <source>
        <dbReference type="Proteomes" id="UP001519363"/>
    </source>
</evidence>
<keyword evidence="2" id="KW-1185">Reference proteome</keyword>
<reference evidence="1 2" key="1">
    <citation type="submission" date="2021-03" db="EMBL/GenBank/DDBJ databases">
        <title>Sequencing the genomes of 1000 actinobacteria strains.</title>
        <authorList>
            <person name="Klenk H.-P."/>
        </authorList>
    </citation>
    <scope>NUCLEOTIDE SEQUENCE [LARGE SCALE GENOMIC DNA]</scope>
    <source>
        <strain evidence="1 2">DSM 44580</strain>
    </source>
</reference>
<accession>A0ABS5AI95</accession>
<dbReference type="RefSeq" id="WP_086781997.1">
    <property type="nucleotide sequence ID" value="NZ_JAGIOO010000001.1"/>
</dbReference>
<comment type="caution">
    <text evidence="1">The sequence shown here is derived from an EMBL/GenBank/DDBJ whole genome shotgun (WGS) entry which is preliminary data.</text>
</comment>
<sequence>MISTAKLVIQDLAGRTPEDTPDLKVYAEMMSDHPDLALYEITFYPERWESVVGREGPRATETDAEFTARAAEELQAMVLEHRGFAVPRCPGHEHAVVTEVAEDVARWVCPEDGDVHFAAVVGEYAAG</sequence>
<name>A0ABS5AI95_9PSEU</name>
<protein>
    <submittedName>
        <fullName evidence="1">Uncharacterized protein</fullName>
    </submittedName>
</protein>
<organism evidence="1 2">
    <name type="scientific">Crossiella equi</name>
    <dbReference type="NCBI Taxonomy" id="130796"/>
    <lineage>
        <taxon>Bacteria</taxon>
        <taxon>Bacillati</taxon>
        <taxon>Actinomycetota</taxon>
        <taxon>Actinomycetes</taxon>
        <taxon>Pseudonocardiales</taxon>
        <taxon>Pseudonocardiaceae</taxon>
        <taxon>Crossiella</taxon>
    </lineage>
</organism>
<dbReference type="Proteomes" id="UP001519363">
    <property type="component" value="Unassembled WGS sequence"/>
</dbReference>
<gene>
    <name evidence="1" type="ORF">JOF53_005171</name>
</gene>
<evidence type="ECO:0000313" key="1">
    <source>
        <dbReference type="EMBL" id="MBP2476299.1"/>
    </source>
</evidence>
<proteinExistence type="predicted"/>
<dbReference type="EMBL" id="JAGIOO010000001">
    <property type="protein sequence ID" value="MBP2476299.1"/>
    <property type="molecule type" value="Genomic_DNA"/>
</dbReference>